<sequence>MFLGGALLQRAQEWIREEIHKIEALRDISEIETFPNEGELTSVSWILDGGNFMAQVVLWDTGEFEEDLANAETGQVRTRGGHLASPGDLESCLATARDWVLQDPCHQGRGEG</sequence>
<accession>A0AAC9L8W9</accession>
<dbReference type="AlphaFoldDB" id="A0AAC9L8W9"/>
<evidence type="ECO:0000313" key="1">
    <source>
        <dbReference type="EMBL" id="APU13257.1"/>
    </source>
</evidence>
<gene>
    <name evidence="1" type="ORF">UA74_05915</name>
</gene>
<dbReference type="Proteomes" id="UP000185511">
    <property type="component" value="Chromosome"/>
</dbReference>
<dbReference type="EMBL" id="CP016076">
    <property type="protein sequence ID" value="APU13257.1"/>
    <property type="molecule type" value="Genomic_DNA"/>
</dbReference>
<proteinExistence type="predicted"/>
<organism evidence="1 2">
    <name type="scientific">Actinoalloteichus fjordicus</name>
    <dbReference type="NCBI Taxonomy" id="1612552"/>
    <lineage>
        <taxon>Bacteria</taxon>
        <taxon>Bacillati</taxon>
        <taxon>Actinomycetota</taxon>
        <taxon>Actinomycetes</taxon>
        <taxon>Pseudonocardiales</taxon>
        <taxon>Pseudonocardiaceae</taxon>
        <taxon>Actinoalloteichus</taxon>
    </lineage>
</organism>
<protein>
    <submittedName>
        <fullName evidence="1">Uncharacterized protein</fullName>
    </submittedName>
</protein>
<reference evidence="2" key="1">
    <citation type="submission" date="2016-06" db="EMBL/GenBank/DDBJ databases">
        <title>Complete genome sequence of Actinoalloteichus fjordicus DSM 46855 (=ADI127-17), type strain of the new species Actinoalloteichus fjordicus.</title>
        <authorList>
            <person name="Ruckert C."/>
            <person name="Nouioui I."/>
            <person name="Willmese J."/>
            <person name="van Wezel G."/>
            <person name="Klenk H.-P."/>
            <person name="Kalinowski J."/>
            <person name="Zotchev S.B."/>
        </authorList>
    </citation>
    <scope>NUCLEOTIDE SEQUENCE [LARGE SCALE GENOMIC DNA]</scope>
    <source>
        <strain evidence="2">ADI127-7</strain>
    </source>
</reference>
<dbReference type="KEGG" id="acad:UA74_05915"/>
<name>A0AAC9L8W9_9PSEU</name>
<keyword evidence="2" id="KW-1185">Reference proteome</keyword>
<evidence type="ECO:0000313" key="2">
    <source>
        <dbReference type="Proteomes" id="UP000185511"/>
    </source>
</evidence>